<comment type="similarity">
    <text evidence="1">Belongs to the carbon-nitrogen hydrolase superfamily. NIT1/NIT2 family.</text>
</comment>
<gene>
    <name evidence="4" type="ORF">OPS25_15075</name>
</gene>
<evidence type="ECO:0000256" key="1">
    <source>
        <dbReference type="ARBA" id="ARBA00010613"/>
    </source>
</evidence>
<evidence type="ECO:0000259" key="3">
    <source>
        <dbReference type="PROSITE" id="PS50263"/>
    </source>
</evidence>
<dbReference type="Pfam" id="PF00795">
    <property type="entry name" value="CN_hydrolase"/>
    <property type="match status" value="1"/>
</dbReference>
<dbReference type="EMBL" id="JAPFRD010000013">
    <property type="protein sequence ID" value="MCW8109827.1"/>
    <property type="molecule type" value="Genomic_DNA"/>
</dbReference>
<feature type="domain" description="CN hydrolase" evidence="3">
    <location>
        <begin position="1"/>
        <end position="249"/>
    </location>
</feature>
<dbReference type="Gene3D" id="3.60.110.10">
    <property type="entry name" value="Carbon-nitrogen hydrolase"/>
    <property type="match status" value="1"/>
</dbReference>
<organism evidence="4 5">
    <name type="scientific">Alteromonas aquimaris</name>
    <dbReference type="NCBI Taxonomy" id="2998417"/>
    <lineage>
        <taxon>Bacteria</taxon>
        <taxon>Pseudomonadati</taxon>
        <taxon>Pseudomonadota</taxon>
        <taxon>Gammaproteobacteria</taxon>
        <taxon>Alteromonadales</taxon>
        <taxon>Alteromonadaceae</taxon>
        <taxon>Alteromonas/Salinimonas group</taxon>
        <taxon>Alteromonas</taxon>
    </lineage>
</organism>
<sequence>MVNLCAVQMTSNPDIEANFAWLEEQFSVASGIENALVVLPECFAYFGASDRAMLGKAEAFGDGPIQQRLAELARKYRCYLVGGTIPIKTADDEKFAATSLLFSPTGERLADYQKIHLFDVAVVDNTGSYEESKHTAPGDQIVTVDTEIGRIGMAVCYDVRFPGLFSAMGDIDILVLPAAFTRATGKAHWHTLLRARAIESQCFVVGANQCGTHANDRKTYGHSLVYSPWGDLLVERTDEPGLAIAECDLRERDTLKQRMPLAQHNRFRSHIVE</sequence>
<comment type="caution">
    <text evidence="4">The sequence shown here is derived from an EMBL/GenBank/DDBJ whole genome shotgun (WGS) entry which is preliminary data.</text>
</comment>
<dbReference type="PANTHER" id="PTHR23088:SF27">
    <property type="entry name" value="DEAMINATED GLUTATHIONE AMIDASE"/>
    <property type="match status" value="1"/>
</dbReference>
<evidence type="ECO:0000256" key="2">
    <source>
        <dbReference type="ARBA" id="ARBA00022801"/>
    </source>
</evidence>
<keyword evidence="2 4" id="KW-0378">Hydrolase</keyword>
<accession>A0ABT3PAM3</accession>
<reference evidence="4" key="1">
    <citation type="submission" date="2022-11" db="EMBL/GenBank/DDBJ databases">
        <title>Alteromonas sp. nov., isolated from sea water of the Qingdao.</title>
        <authorList>
            <person name="Wang Q."/>
        </authorList>
    </citation>
    <scope>NUCLEOTIDE SEQUENCE</scope>
    <source>
        <strain evidence="4">ASW11-7</strain>
    </source>
</reference>
<evidence type="ECO:0000313" key="5">
    <source>
        <dbReference type="Proteomes" id="UP001142810"/>
    </source>
</evidence>
<dbReference type="RefSeq" id="WP_265618705.1">
    <property type="nucleotide sequence ID" value="NZ_JAPFRD010000013.1"/>
</dbReference>
<protein>
    <submittedName>
        <fullName evidence="4">Carbon-nitrogen hydrolase family protein</fullName>
    </submittedName>
</protein>
<dbReference type="CDD" id="cd07572">
    <property type="entry name" value="nit"/>
    <property type="match status" value="1"/>
</dbReference>
<proteinExistence type="inferred from homology"/>
<dbReference type="PROSITE" id="PS50263">
    <property type="entry name" value="CN_HYDROLASE"/>
    <property type="match status" value="1"/>
</dbReference>
<dbReference type="InterPro" id="IPR045254">
    <property type="entry name" value="Nit1/2_C-N_Hydrolase"/>
</dbReference>
<dbReference type="GO" id="GO:0016787">
    <property type="term" value="F:hydrolase activity"/>
    <property type="evidence" value="ECO:0007669"/>
    <property type="project" value="UniProtKB-KW"/>
</dbReference>
<dbReference type="PANTHER" id="PTHR23088">
    <property type="entry name" value="NITRILASE-RELATED"/>
    <property type="match status" value="1"/>
</dbReference>
<dbReference type="Proteomes" id="UP001142810">
    <property type="component" value="Unassembled WGS sequence"/>
</dbReference>
<name>A0ABT3PAM3_9ALTE</name>
<dbReference type="SUPFAM" id="SSF56317">
    <property type="entry name" value="Carbon-nitrogen hydrolase"/>
    <property type="match status" value="1"/>
</dbReference>
<dbReference type="InterPro" id="IPR036526">
    <property type="entry name" value="C-N_Hydrolase_sf"/>
</dbReference>
<dbReference type="InterPro" id="IPR003010">
    <property type="entry name" value="C-N_Hydrolase"/>
</dbReference>
<dbReference type="PROSITE" id="PS01227">
    <property type="entry name" value="UPF0012"/>
    <property type="match status" value="1"/>
</dbReference>
<evidence type="ECO:0000313" key="4">
    <source>
        <dbReference type="EMBL" id="MCW8109827.1"/>
    </source>
</evidence>
<dbReference type="InterPro" id="IPR001110">
    <property type="entry name" value="UPF0012_CS"/>
</dbReference>
<keyword evidence="5" id="KW-1185">Reference proteome</keyword>